<feature type="coiled-coil region" evidence="1">
    <location>
        <begin position="180"/>
        <end position="207"/>
    </location>
</feature>
<keyword evidence="4" id="KW-1185">Reference proteome</keyword>
<dbReference type="AlphaFoldDB" id="A0A9Q1K343"/>
<evidence type="ECO:0000256" key="1">
    <source>
        <dbReference type="SAM" id="Coils"/>
    </source>
</evidence>
<proteinExistence type="predicted"/>
<evidence type="ECO:0000256" key="2">
    <source>
        <dbReference type="SAM" id="MobiDB-lite"/>
    </source>
</evidence>
<feature type="region of interest" description="Disordered" evidence="2">
    <location>
        <begin position="1"/>
        <end position="96"/>
    </location>
</feature>
<feature type="region of interest" description="Disordered" evidence="2">
    <location>
        <begin position="316"/>
        <end position="341"/>
    </location>
</feature>
<feature type="compositionally biased region" description="Polar residues" evidence="2">
    <location>
        <begin position="42"/>
        <end position="70"/>
    </location>
</feature>
<feature type="compositionally biased region" description="Basic and acidic residues" evidence="2">
    <location>
        <begin position="316"/>
        <end position="327"/>
    </location>
</feature>
<evidence type="ECO:0000313" key="4">
    <source>
        <dbReference type="Proteomes" id="UP001153076"/>
    </source>
</evidence>
<feature type="compositionally biased region" description="Basic and acidic residues" evidence="2">
    <location>
        <begin position="77"/>
        <end position="91"/>
    </location>
</feature>
<evidence type="ECO:0000313" key="3">
    <source>
        <dbReference type="EMBL" id="KAJ8435639.1"/>
    </source>
</evidence>
<dbReference type="EMBL" id="JAKOGI010000398">
    <property type="protein sequence ID" value="KAJ8435639.1"/>
    <property type="molecule type" value="Genomic_DNA"/>
</dbReference>
<reference evidence="3" key="1">
    <citation type="submission" date="2022-04" db="EMBL/GenBank/DDBJ databases">
        <title>Carnegiea gigantea Genome sequencing and assembly v2.</title>
        <authorList>
            <person name="Copetti D."/>
            <person name="Sanderson M.J."/>
            <person name="Burquez A."/>
            <person name="Wojciechowski M.F."/>
        </authorList>
    </citation>
    <scope>NUCLEOTIDE SEQUENCE</scope>
    <source>
        <strain evidence="3">SGP5-SGP5p</strain>
        <tissue evidence="3">Aerial part</tissue>
    </source>
</reference>
<comment type="caution">
    <text evidence="3">The sequence shown here is derived from an EMBL/GenBank/DDBJ whole genome shotgun (WGS) entry which is preliminary data.</text>
</comment>
<name>A0A9Q1K343_9CARY</name>
<accession>A0A9Q1K343</accession>
<sequence length="517" mass="56376">MPGPKTDVVTGSKSGPETVVTIGSRSRLDVTTLEYNEAFPSSPATESNSNAPNSPTENSTDRGSSSQEPTAKNLGRARREWKGPSHLDPGEGKVSYIRISPNPAKARPTLGGVCHGVAYQTEMRSKPYRGSDRHGGGQREVAFLVYDVALITGLPVYEKSILFERTEVTGEGVISMKVRLRRVRDTLRNAKEAHAATKEDVAQAKALFQRTDERSEVRRQKLIVGGESMVEPGEGRSTPLHHGGEDTVVLPLSPQMHSTEVRHAHRLFKAVDASLEDTNLQFSVVENEMDVDHTTGEDIKLGKSAEQAVVHMKAVGDNDPKVPRNDSADAPGSLASKEGPSLSSLPMQIRPYYPLTCIREKMIVGVILLRWSTKVVCSPSVATYPSSLLSMLRKWIPILKRSVHMPQIHTHVSCATAEGGLPDPTSPTVEAMTDEVRVTCASPAPKSTLEKQAILNCLMSKLSEDVEKLHCDVRNRCKSFKQHYDWVLYLTEGGAQRISAIDVRGLVNLVPGNGLGV</sequence>
<gene>
    <name evidence="3" type="ORF">Cgig2_012300</name>
</gene>
<keyword evidence="1" id="KW-0175">Coiled coil</keyword>
<organism evidence="3 4">
    <name type="scientific">Carnegiea gigantea</name>
    <dbReference type="NCBI Taxonomy" id="171969"/>
    <lineage>
        <taxon>Eukaryota</taxon>
        <taxon>Viridiplantae</taxon>
        <taxon>Streptophyta</taxon>
        <taxon>Embryophyta</taxon>
        <taxon>Tracheophyta</taxon>
        <taxon>Spermatophyta</taxon>
        <taxon>Magnoliopsida</taxon>
        <taxon>eudicotyledons</taxon>
        <taxon>Gunneridae</taxon>
        <taxon>Pentapetalae</taxon>
        <taxon>Caryophyllales</taxon>
        <taxon>Cactineae</taxon>
        <taxon>Cactaceae</taxon>
        <taxon>Cactoideae</taxon>
        <taxon>Echinocereeae</taxon>
        <taxon>Carnegiea</taxon>
    </lineage>
</organism>
<dbReference type="Proteomes" id="UP001153076">
    <property type="component" value="Unassembled WGS sequence"/>
</dbReference>
<protein>
    <submittedName>
        <fullName evidence="3">Uncharacterized protein</fullName>
    </submittedName>
</protein>